<reference evidence="1 2" key="1">
    <citation type="submission" date="2018-03" db="EMBL/GenBank/DDBJ databases">
        <title>Genomic Encyclopedia of Archaeal and Bacterial Type Strains, Phase II (KMG-II): from individual species to whole genera.</title>
        <authorList>
            <person name="Goeker M."/>
        </authorList>
    </citation>
    <scope>NUCLEOTIDE SEQUENCE [LARGE SCALE GENOMIC DNA]</scope>
    <source>
        <strain evidence="1 2">DSM 45348</strain>
    </source>
</reference>
<accession>A0A2T0S796</accession>
<evidence type="ECO:0000313" key="2">
    <source>
        <dbReference type="Proteomes" id="UP000239209"/>
    </source>
</evidence>
<keyword evidence="2" id="KW-1185">Reference proteome</keyword>
<dbReference type="RefSeq" id="WP_106126967.1">
    <property type="nucleotide sequence ID" value="NZ_PVZG01000006.1"/>
</dbReference>
<protein>
    <submittedName>
        <fullName evidence="1">HEXXH motif-containing protein</fullName>
    </submittedName>
</protein>
<dbReference type="NCBIfam" id="TIGR04267">
    <property type="entry name" value="mod_HExxH"/>
    <property type="match status" value="1"/>
</dbReference>
<dbReference type="EMBL" id="PVZG01000006">
    <property type="protein sequence ID" value="PRY29299.1"/>
    <property type="molecule type" value="Genomic_DNA"/>
</dbReference>
<dbReference type="InterPro" id="IPR026337">
    <property type="entry name" value="AKG_HExxH"/>
</dbReference>
<gene>
    <name evidence="1" type="ORF">CLV70_10616</name>
</gene>
<dbReference type="AlphaFoldDB" id="A0A2T0S796"/>
<evidence type="ECO:0000313" key="1">
    <source>
        <dbReference type="EMBL" id="PRY29299.1"/>
    </source>
</evidence>
<sequence>MTVPHHALTAAQFDGLAAGYGSPDAVRVLREGQLTKRKLLLQALMEATGPASPAMDLLIRADEADRDATAELLWHPHLDVWAGQALRTGEGTGYLAQVAAAAGVRAGLPFRLEVPVTHGEVYLPGLGALAHEGATAVVTPDTVGAEGWEPLRTAELEPGYAVAIEDLEPYRDCYHWRPAPRLDEAAADRFAGLLREAWQITTRRHPGHADAMRILLRSIVPLATPSTGGNVSAASRQASGSVAVVIPATAEELCLLLIHEFMHMKLDALRDLVDLHHPGGEPRFLAPWRMDPRPVGPLFQGVYAHTGVTDYWRLRRAEPDAPPAAVVEFGYWRHQNWLAVGALSDSGELTPEGERFVHGLHDTLATWQDEEIPAGTSRWVEAMVLAQTIRWRLRNWRPEDAELAALLTAWRAGRDPGPLNPAGVLRTNAEGEPSALPGIVGAIRTALVGGPPGEEAEQAYLHGDETRAAQLYAARLPSGDDDAWVGFALAVADDDIRGTVCRRRPDLVRALTLALTAEGHPVDVVAVSLWLGAGSSFGS</sequence>
<organism evidence="1 2">
    <name type="scientific">Pseudosporangium ferrugineum</name>
    <dbReference type="NCBI Taxonomy" id="439699"/>
    <lineage>
        <taxon>Bacteria</taxon>
        <taxon>Bacillati</taxon>
        <taxon>Actinomycetota</taxon>
        <taxon>Actinomycetes</taxon>
        <taxon>Micromonosporales</taxon>
        <taxon>Micromonosporaceae</taxon>
        <taxon>Pseudosporangium</taxon>
    </lineage>
</organism>
<dbReference type="OrthoDB" id="796761at2"/>
<dbReference type="Proteomes" id="UP000239209">
    <property type="component" value="Unassembled WGS sequence"/>
</dbReference>
<name>A0A2T0S796_9ACTN</name>
<comment type="caution">
    <text evidence="1">The sequence shown here is derived from an EMBL/GenBank/DDBJ whole genome shotgun (WGS) entry which is preliminary data.</text>
</comment>
<proteinExistence type="predicted"/>